<dbReference type="PATRIC" id="fig|29290.4.peg.4392"/>
<dbReference type="Proteomes" id="UP000033423">
    <property type="component" value="Unassembled WGS sequence"/>
</dbReference>
<dbReference type="GO" id="GO:0016740">
    <property type="term" value="F:transferase activity"/>
    <property type="evidence" value="ECO:0007669"/>
    <property type="project" value="UniProtKB-KW"/>
</dbReference>
<keyword evidence="2" id="KW-0808">Transferase</keyword>
<dbReference type="SUPFAM" id="SSF53448">
    <property type="entry name" value="Nucleotide-diphospho-sugar transferases"/>
    <property type="match status" value="1"/>
</dbReference>
<keyword evidence="3" id="KW-1185">Reference proteome</keyword>
<dbReference type="EMBL" id="LACI01001428">
    <property type="protein sequence ID" value="KJU84487.1"/>
    <property type="molecule type" value="Genomic_DNA"/>
</dbReference>
<gene>
    <name evidence="2" type="ORF">MBAV_003314</name>
</gene>
<dbReference type="Gene3D" id="3.90.550.10">
    <property type="entry name" value="Spore Coat Polysaccharide Biosynthesis Protein SpsA, Chain A"/>
    <property type="match status" value="1"/>
</dbReference>
<dbReference type="Pfam" id="PF00483">
    <property type="entry name" value="NTP_transferase"/>
    <property type="match status" value="1"/>
</dbReference>
<protein>
    <submittedName>
        <fullName evidence="2">D-glycero-D-manno-heptose 1-phosphate guanosyltransferase</fullName>
    </submittedName>
</protein>
<proteinExistence type="predicted"/>
<dbReference type="PANTHER" id="PTHR22572">
    <property type="entry name" value="SUGAR-1-PHOSPHATE GUANYL TRANSFERASE"/>
    <property type="match status" value="1"/>
</dbReference>
<evidence type="ECO:0000259" key="1">
    <source>
        <dbReference type="Pfam" id="PF00483"/>
    </source>
</evidence>
<dbReference type="CDD" id="cd06915">
    <property type="entry name" value="NTP_transferase_WcbM_like"/>
    <property type="match status" value="1"/>
</dbReference>
<dbReference type="InterPro" id="IPR005835">
    <property type="entry name" value="NTP_transferase_dom"/>
</dbReference>
<reference evidence="2 3" key="1">
    <citation type="submission" date="2015-02" db="EMBL/GenBank/DDBJ databases">
        <title>Single-cell genomics of uncultivated deep-branching MTB reveals a conserved set of magnetosome genes.</title>
        <authorList>
            <person name="Kolinko S."/>
            <person name="Richter M."/>
            <person name="Glockner F.O."/>
            <person name="Brachmann A."/>
            <person name="Schuler D."/>
        </authorList>
    </citation>
    <scope>NUCLEOTIDE SEQUENCE [LARGE SCALE GENOMIC DNA]</scope>
    <source>
        <strain evidence="2">TM-1</strain>
    </source>
</reference>
<comment type="caution">
    <text evidence="2">The sequence shown here is derived from an EMBL/GenBank/DDBJ whole genome shotgun (WGS) entry which is preliminary data.</text>
</comment>
<evidence type="ECO:0000313" key="2">
    <source>
        <dbReference type="EMBL" id="KJU84487.1"/>
    </source>
</evidence>
<organism evidence="2 3">
    <name type="scientific">Candidatus Magnetobacterium bavaricum</name>
    <dbReference type="NCBI Taxonomy" id="29290"/>
    <lineage>
        <taxon>Bacteria</taxon>
        <taxon>Pseudomonadati</taxon>
        <taxon>Nitrospirota</taxon>
        <taxon>Thermodesulfovibrionia</taxon>
        <taxon>Thermodesulfovibrionales</taxon>
        <taxon>Candidatus Magnetobacteriaceae</taxon>
        <taxon>Candidatus Magnetobacterium</taxon>
    </lineage>
</organism>
<sequence>MTKTAIVLAGGFGTRLRGILGNLPKPMADINGRPFLQYLLEHLRRQGIDNCILSVGYRKEAIMDYFGRSFGGIDLAWCIEDEPLGTGGAIKKALSLADTQEVFVLNGDTLFLADLPGLYDLYRSHDCVFAMALKPMRDFDRYGVVVVDDTHRVVGFQEKRARDFGLINGGVYVINTGVFDKLDLPVAGFSIEKDFLERYYKTRRFCGFEFDAYFIDIGIVEDYERARAELHSS</sequence>
<dbReference type="AlphaFoldDB" id="A0A0F3GRT8"/>
<dbReference type="InterPro" id="IPR050486">
    <property type="entry name" value="Mannose-1P_guanyltransferase"/>
</dbReference>
<accession>A0A0F3GRT8</accession>
<dbReference type="InterPro" id="IPR029044">
    <property type="entry name" value="Nucleotide-diphossugar_trans"/>
</dbReference>
<name>A0A0F3GRT8_9BACT</name>
<feature type="domain" description="Nucleotidyl transferase" evidence="1">
    <location>
        <begin position="5"/>
        <end position="231"/>
    </location>
</feature>
<evidence type="ECO:0000313" key="3">
    <source>
        <dbReference type="Proteomes" id="UP000033423"/>
    </source>
</evidence>